<dbReference type="Proteomes" id="UP000181998">
    <property type="component" value="Unassembled WGS sequence"/>
</dbReference>
<dbReference type="RefSeq" id="WP_074722771.1">
    <property type="nucleotide sequence ID" value="NZ_FOFX01000110.1"/>
</dbReference>
<dbReference type="AlphaFoldDB" id="A0A1H9HHT0"/>
<feature type="transmembrane region" description="Helical" evidence="1">
    <location>
        <begin position="81"/>
        <end position="101"/>
    </location>
</feature>
<evidence type="ECO:0000313" key="4">
    <source>
        <dbReference type="Proteomes" id="UP000181998"/>
    </source>
</evidence>
<dbReference type="InterPro" id="IPR010982">
    <property type="entry name" value="Lambda_DNA-bd_dom_sf"/>
</dbReference>
<evidence type="ECO:0000313" key="3">
    <source>
        <dbReference type="EMBL" id="SEQ61828.1"/>
    </source>
</evidence>
<dbReference type="PROSITE" id="PS50943">
    <property type="entry name" value="HTH_CROC1"/>
    <property type="match status" value="1"/>
</dbReference>
<dbReference type="SUPFAM" id="SSF47413">
    <property type="entry name" value="lambda repressor-like DNA-binding domains"/>
    <property type="match status" value="1"/>
</dbReference>
<feature type="domain" description="HTH cro/C1-type" evidence="2">
    <location>
        <begin position="16"/>
        <end position="60"/>
    </location>
</feature>
<sequence>MKMKTYIEMGEKIAGSQIELAKLLDIKPNYLSMIKSHQRGLPDALCIQLADYINVDRLEVIAASNLITEKDEKKRKLFESCFTRAASFSFAAFLIFALTIVSPSPANAAISTSESSSICIM</sequence>
<dbReference type="EMBL" id="FOFX01000110">
    <property type="protein sequence ID" value="SEQ61828.1"/>
    <property type="molecule type" value="Genomic_DNA"/>
</dbReference>
<dbReference type="OrthoDB" id="8547694at2"/>
<reference evidence="3 4" key="1">
    <citation type="submission" date="2016-10" db="EMBL/GenBank/DDBJ databases">
        <authorList>
            <person name="de Groot N.N."/>
        </authorList>
    </citation>
    <scope>NUCLEOTIDE SEQUENCE [LARGE SCALE GENOMIC DNA]</scope>
    <source>
        <strain evidence="3 4">Nm9</strain>
    </source>
</reference>
<keyword evidence="1" id="KW-1133">Transmembrane helix</keyword>
<keyword evidence="1" id="KW-0472">Membrane</keyword>
<dbReference type="GO" id="GO:0003677">
    <property type="term" value="F:DNA binding"/>
    <property type="evidence" value="ECO:0007669"/>
    <property type="project" value="InterPro"/>
</dbReference>
<evidence type="ECO:0000256" key="1">
    <source>
        <dbReference type="SAM" id="Phobius"/>
    </source>
</evidence>
<protein>
    <recommendedName>
        <fullName evidence="2">HTH cro/C1-type domain-containing protein</fullName>
    </recommendedName>
</protein>
<name>A0A1H9HHT0_9PROT</name>
<proteinExistence type="predicted"/>
<evidence type="ECO:0000259" key="2">
    <source>
        <dbReference type="PROSITE" id="PS50943"/>
    </source>
</evidence>
<dbReference type="CDD" id="cd00093">
    <property type="entry name" value="HTH_XRE"/>
    <property type="match status" value="1"/>
</dbReference>
<accession>A0A1H9HHT0</accession>
<organism evidence="3 4">
    <name type="scientific">Nitrosomonas ureae</name>
    <dbReference type="NCBI Taxonomy" id="44577"/>
    <lineage>
        <taxon>Bacteria</taxon>
        <taxon>Pseudomonadati</taxon>
        <taxon>Pseudomonadota</taxon>
        <taxon>Betaproteobacteria</taxon>
        <taxon>Nitrosomonadales</taxon>
        <taxon>Nitrosomonadaceae</taxon>
        <taxon>Nitrosomonas</taxon>
    </lineage>
</organism>
<keyword evidence="1" id="KW-0812">Transmembrane</keyword>
<dbReference type="InterPro" id="IPR001387">
    <property type="entry name" value="Cro/C1-type_HTH"/>
</dbReference>
<gene>
    <name evidence="3" type="ORF">SAMN05421510_11105</name>
</gene>